<organism evidence="1 2">
    <name type="scientific">Aggregatimonas sangjinii</name>
    <dbReference type="NCBI Taxonomy" id="2583587"/>
    <lineage>
        <taxon>Bacteria</taxon>
        <taxon>Pseudomonadati</taxon>
        <taxon>Bacteroidota</taxon>
        <taxon>Flavobacteriia</taxon>
        <taxon>Flavobacteriales</taxon>
        <taxon>Flavobacteriaceae</taxon>
        <taxon>Aggregatimonas</taxon>
    </lineage>
</organism>
<evidence type="ECO:0000313" key="2">
    <source>
        <dbReference type="Proteomes" id="UP000310017"/>
    </source>
</evidence>
<name>A0A5B7SMJ9_9FLAO</name>
<proteinExistence type="predicted"/>
<reference evidence="1 2" key="1">
    <citation type="submission" date="2019-05" db="EMBL/GenBank/DDBJ databases">
        <title>Genome sequencing of F202Z8.</title>
        <authorList>
            <person name="Kwon Y.M."/>
        </authorList>
    </citation>
    <scope>NUCLEOTIDE SEQUENCE [LARGE SCALE GENOMIC DNA]</scope>
    <source>
        <strain evidence="1 2">F202Z8</strain>
    </source>
</reference>
<accession>A0A5B7SMJ9</accession>
<keyword evidence="2" id="KW-1185">Reference proteome</keyword>
<sequence>METELQIKPYALQHKNYRHTAKSIVATKDMMMKNSSDTVLQKTYVQPNISGNGLIFDVKTISEKYGKGSATEKLNREMNTLLHEITVGTDAKGNFEKIYNKPKVVDAWAKVRKQWKKEANKETREQINKTIAIVEENLANGSFEKEVANQGALYFLFPGLYGNYASNSETVVKRQLAKFLVTQPLPLKIEYKLKSPGNVKDPLVIEGIGTVDEEKLDARELTKFIRTIKDKINMKVELQVDYKERLEFDRMHWLVKGSQQVKVKIPGFYMTESKQEITELEEETHGE</sequence>
<dbReference type="AlphaFoldDB" id="A0A5B7SMJ9"/>
<protein>
    <submittedName>
        <fullName evidence="1">Uncharacterized protein</fullName>
    </submittedName>
</protein>
<dbReference type="OrthoDB" id="1164858at2"/>
<evidence type="ECO:0000313" key="1">
    <source>
        <dbReference type="EMBL" id="QCW99874.1"/>
    </source>
</evidence>
<dbReference type="Proteomes" id="UP000310017">
    <property type="component" value="Chromosome"/>
</dbReference>
<gene>
    <name evidence="1" type="ORF">FGM00_07090</name>
</gene>
<dbReference type="RefSeq" id="WP_138852224.1">
    <property type="nucleotide sequence ID" value="NZ_CP040710.1"/>
</dbReference>
<dbReference type="KEGG" id="asag:FGM00_07090"/>
<dbReference type="EMBL" id="CP040710">
    <property type="protein sequence ID" value="QCW99874.1"/>
    <property type="molecule type" value="Genomic_DNA"/>
</dbReference>